<gene>
    <name evidence="2" type="ORF">SAMN02745158_00595</name>
</gene>
<feature type="domain" description="SMODS-associated and fused to various effectors" evidence="1">
    <location>
        <begin position="259"/>
        <end position="460"/>
    </location>
</feature>
<evidence type="ECO:0000313" key="2">
    <source>
        <dbReference type="EMBL" id="SHE48133.1"/>
    </source>
</evidence>
<protein>
    <recommendedName>
        <fullName evidence="1">SMODS-associated and fused to various effectors domain-containing protein</fullName>
    </recommendedName>
</protein>
<dbReference type="InterPro" id="IPR040836">
    <property type="entry name" value="SAVED"/>
</dbReference>
<dbReference type="Proteomes" id="UP000184245">
    <property type="component" value="Unassembled WGS sequence"/>
</dbReference>
<dbReference type="Pfam" id="PF18145">
    <property type="entry name" value="SAVED"/>
    <property type="match status" value="1"/>
</dbReference>
<evidence type="ECO:0000259" key="1">
    <source>
        <dbReference type="Pfam" id="PF18145"/>
    </source>
</evidence>
<organism evidence="2 3">
    <name type="scientific">Lactonifactor longoviformis DSM 17459</name>
    <dbReference type="NCBI Taxonomy" id="1122155"/>
    <lineage>
        <taxon>Bacteria</taxon>
        <taxon>Bacillati</taxon>
        <taxon>Bacillota</taxon>
        <taxon>Clostridia</taxon>
        <taxon>Eubacteriales</taxon>
        <taxon>Clostridiaceae</taxon>
        <taxon>Lactonifactor</taxon>
    </lineage>
</organism>
<dbReference type="STRING" id="1122155.SAMN02745158_00595"/>
<dbReference type="EMBL" id="FQVI01000002">
    <property type="protein sequence ID" value="SHE48133.1"/>
    <property type="molecule type" value="Genomic_DNA"/>
</dbReference>
<name>A0A1M4TUL3_9CLOT</name>
<proteinExistence type="predicted"/>
<dbReference type="RefSeq" id="WP_072848883.1">
    <property type="nucleotide sequence ID" value="NZ_FQVI01000002.1"/>
</dbReference>
<dbReference type="OrthoDB" id="268467at2"/>
<reference evidence="2 3" key="1">
    <citation type="submission" date="2016-11" db="EMBL/GenBank/DDBJ databases">
        <authorList>
            <person name="Jaros S."/>
            <person name="Januszkiewicz K."/>
            <person name="Wedrychowicz H."/>
        </authorList>
    </citation>
    <scope>NUCLEOTIDE SEQUENCE [LARGE SCALE GENOMIC DNA]</scope>
    <source>
        <strain evidence="2 3">DSM 17459</strain>
    </source>
</reference>
<dbReference type="AlphaFoldDB" id="A0A1M4TUL3"/>
<evidence type="ECO:0000313" key="3">
    <source>
        <dbReference type="Proteomes" id="UP000184245"/>
    </source>
</evidence>
<dbReference type="NCBIfam" id="NF033611">
    <property type="entry name" value="SAVED"/>
    <property type="match status" value="1"/>
</dbReference>
<accession>A0A1M4TUL3</accession>
<keyword evidence="3" id="KW-1185">Reference proteome</keyword>
<sequence>MGGKEALRGFLYQGFASVLEALCNEGWDRIYIELDSKNDKVDIALEANHVILKSIQVKSTINVFKKNAVKEWLNDLIHDNVGASSFELYLIGQCDEAARTFINSLDKLQHGQLDTKARDSLEGFDVNIVRGREIIFSHLPCDTEALQKIVIASLFKYISRRHYASSYEQVRFIALAMESDQLISSTHRNGVSRKKFDEELDKRVTLLADQYSPERITIGIESFSPSEIKLEEEAEICLSLTDNFKDRKLKENLDWNRDIYEKLESFLRTNTDKKRAYQLLWSTHCSIAFAAGRILNSKVGINIFPVQKTFAHGTELWDVKLSPGREYPKWKVSDSGPVENRYDTALILNVTRNIHNDVINYVEESHIPVGRLIDCTLEENGATNFSVQDGTHASLLANSIYDAIGGRNLAECRAVLHIFAAAPNALMFFLGQNSMGFGKCILYEYDFEKRNSCTYSPSFDFTN</sequence>